<evidence type="ECO:0000313" key="5">
    <source>
        <dbReference type="Proteomes" id="UP000001847"/>
    </source>
</evidence>
<name>B0SPL5_LEPBP</name>
<dbReference type="EC" id="3.2.2.n1" evidence="3"/>
<comment type="catalytic activity">
    <reaction evidence="1">
        <text>AMP + H2O = D-ribose 5-phosphate + adenine</text>
        <dbReference type="Rhea" id="RHEA:20129"/>
        <dbReference type="ChEBI" id="CHEBI:15377"/>
        <dbReference type="ChEBI" id="CHEBI:16708"/>
        <dbReference type="ChEBI" id="CHEBI:78346"/>
        <dbReference type="ChEBI" id="CHEBI:456215"/>
        <dbReference type="EC" id="3.2.2.4"/>
    </reaction>
</comment>
<dbReference type="Pfam" id="PF03641">
    <property type="entry name" value="Lysine_decarbox"/>
    <property type="match status" value="1"/>
</dbReference>
<dbReference type="Gene3D" id="3.40.50.450">
    <property type="match status" value="1"/>
</dbReference>
<dbReference type="OrthoDB" id="9801098at2"/>
<evidence type="ECO:0000256" key="3">
    <source>
        <dbReference type="RuleBase" id="RU363015"/>
    </source>
</evidence>
<evidence type="ECO:0000256" key="2">
    <source>
        <dbReference type="ARBA" id="ARBA00006763"/>
    </source>
</evidence>
<dbReference type="BioCyc" id="LBIF456481:LEPBI_RS14955-MONOMER"/>
<dbReference type="PANTHER" id="PTHR31223">
    <property type="entry name" value="LOG FAMILY PROTEIN YJL055W"/>
    <property type="match status" value="1"/>
</dbReference>
<protein>
    <recommendedName>
        <fullName evidence="3">Cytokinin riboside 5'-monophosphate phosphoribohydrolase</fullName>
        <ecNumber evidence="3">3.2.2.n1</ecNumber>
    </recommendedName>
</protein>
<evidence type="ECO:0000256" key="1">
    <source>
        <dbReference type="ARBA" id="ARBA00000274"/>
    </source>
</evidence>
<evidence type="ECO:0000313" key="4">
    <source>
        <dbReference type="EMBL" id="ABZ99121.1"/>
    </source>
</evidence>
<dbReference type="InterPro" id="IPR031100">
    <property type="entry name" value="LOG_fam"/>
</dbReference>
<keyword evidence="5" id="KW-1185">Reference proteome</keyword>
<accession>B0SPL5</accession>
<dbReference type="GO" id="GO:0005829">
    <property type="term" value="C:cytosol"/>
    <property type="evidence" value="ECO:0007669"/>
    <property type="project" value="TreeGrafter"/>
</dbReference>
<dbReference type="AlphaFoldDB" id="B0SPL5"/>
<dbReference type="InterPro" id="IPR005269">
    <property type="entry name" value="LOG"/>
</dbReference>
<dbReference type="HOGENOM" id="CLU_058336_4_0_12"/>
<dbReference type="KEGG" id="lbi:LEPBI_I3055"/>
<sequence length="197" mass="22004">MLGKMKNIAVYCGSSSGNDPSFEKEAFRLGDYLATHKLGLVYGGASVGLMGAVANGCLSKQGKVIGVIPNFLKRKEIEHIGLTELIQVESMHERKRIMFDLSDAFLVLPGGFGTMEEFFEVVTWSQLGLHNKPIVLLNWNGFYNPLVQMLHTMLDSGFLKKENLNLVQVLNKTDDLLTHLHNYSPSKTEKWLSEDSI</sequence>
<dbReference type="GO" id="GO:0009691">
    <property type="term" value="P:cytokinin biosynthetic process"/>
    <property type="evidence" value="ECO:0007669"/>
    <property type="project" value="UniProtKB-UniRule"/>
</dbReference>
<organism evidence="4 5">
    <name type="scientific">Leptospira biflexa serovar Patoc (strain Patoc 1 / ATCC 23582 / Paris)</name>
    <dbReference type="NCBI Taxonomy" id="456481"/>
    <lineage>
        <taxon>Bacteria</taxon>
        <taxon>Pseudomonadati</taxon>
        <taxon>Spirochaetota</taxon>
        <taxon>Spirochaetia</taxon>
        <taxon>Leptospirales</taxon>
        <taxon>Leptospiraceae</taxon>
        <taxon>Leptospira</taxon>
    </lineage>
</organism>
<comment type="similarity">
    <text evidence="2 3">Belongs to the LOG family.</text>
</comment>
<dbReference type="NCBIfam" id="TIGR00730">
    <property type="entry name" value="Rossman fold protein, TIGR00730 family"/>
    <property type="match status" value="1"/>
</dbReference>
<reference evidence="4 5" key="1">
    <citation type="journal article" date="2008" name="PLoS ONE">
        <title>Genome sequence of the saprophyte Leptospira biflexa provides insights into the evolution of Leptospira and the pathogenesis of leptospirosis.</title>
        <authorList>
            <person name="Picardeau M."/>
            <person name="Bulach D.M."/>
            <person name="Bouchier C."/>
            <person name="Zuerner R.L."/>
            <person name="Zidane N."/>
            <person name="Wilson P.J."/>
            <person name="Creno S."/>
            <person name="Kuczek E.S."/>
            <person name="Bommezzadri S."/>
            <person name="Davis J.C."/>
            <person name="McGrath A."/>
            <person name="Johnson M.J."/>
            <person name="Boursaux-Eude C."/>
            <person name="Seemann T."/>
            <person name="Rouy Z."/>
            <person name="Coppel R.L."/>
            <person name="Rood J.I."/>
            <person name="Lajus A."/>
            <person name="Davies J.K."/>
            <person name="Medigue C."/>
            <person name="Adler B."/>
        </authorList>
    </citation>
    <scope>NUCLEOTIDE SEQUENCE [LARGE SCALE GENOMIC DNA]</scope>
    <source>
        <strain evidence="5">Patoc 1 / ATCC 23582 / Paris</strain>
    </source>
</reference>
<gene>
    <name evidence="4" type="ordered locus">LEPBI_I3055</name>
</gene>
<keyword evidence="3" id="KW-0203">Cytokinin biosynthesis</keyword>
<dbReference type="GO" id="GO:0008714">
    <property type="term" value="F:AMP nucleosidase activity"/>
    <property type="evidence" value="ECO:0007669"/>
    <property type="project" value="UniProtKB-EC"/>
</dbReference>
<dbReference type="PANTHER" id="PTHR31223:SF70">
    <property type="entry name" value="LOG FAMILY PROTEIN YJL055W"/>
    <property type="match status" value="1"/>
</dbReference>
<dbReference type="Proteomes" id="UP000001847">
    <property type="component" value="Chromosome I"/>
</dbReference>
<dbReference type="STRING" id="456481.LEPBI_I3055"/>
<dbReference type="SUPFAM" id="SSF102405">
    <property type="entry name" value="MCP/YpsA-like"/>
    <property type="match status" value="1"/>
</dbReference>
<keyword evidence="3" id="KW-0378">Hydrolase</keyword>
<dbReference type="EMBL" id="CP000786">
    <property type="protein sequence ID" value="ABZ99121.1"/>
    <property type="molecule type" value="Genomic_DNA"/>
</dbReference>
<proteinExistence type="inferred from homology"/>